<gene>
    <name evidence="2" type="ORF">JQ619_17160</name>
</gene>
<dbReference type="EMBL" id="JAFCLK010000015">
    <property type="protein sequence ID" value="MBR1137500.1"/>
    <property type="molecule type" value="Genomic_DNA"/>
</dbReference>
<dbReference type="Pfam" id="PF13649">
    <property type="entry name" value="Methyltransf_25"/>
    <property type="match status" value="1"/>
</dbReference>
<dbReference type="Gene3D" id="3.40.50.150">
    <property type="entry name" value="Vaccinia Virus protein VP39"/>
    <property type="match status" value="1"/>
</dbReference>
<dbReference type="InterPro" id="IPR041698">
    <property type="entry name" value="Methyltransf_25"/>
</dbReference>
<keyword evidence="3" id="KW-1185">Reference proteome</keyword>
<dbReference type="PANTHER" id="PTHR43464">
    <property type="entry name" value="METHYLTRANSFERASE"/>
    <property type="match status" value="1"/>
</dbReference>
<name>A0ABS5G8L8_9BRAD</name>
<keyword evidence="2" id="KW-0808">Transferase</keyword>
<dbReference type="InterPro" id="IPR029063">
    <property type="entry name" value="SAM-dependent_MTases_sf"/>
</dbReference>
<dbReference type="PANTHER" id="PTHR43464:SF49">
    <property type="entry name" value="TELLURITE METHYLTRANSFERASE"/>
    <property type="match status" value="1"/>
</dbReference>
<feature type="domain" description="Methyltransferase" evidence="1">
    <location>
        <begin position="45"/>
        <end position="140"/>
    </location>
</feature>
<evidence type="ECO:0000259" key="1">
    <source>
        <dbReference type="Pfam" id="PF13649"/>
    </source>
</evidence>
<sequence>MQPHVSGTEGYAAEADTLLIRYESIPAEQVHAAVRHLLPETPARVLDIGAGTGRDAAWFASLGHQVVAVEPTHELRIGAIELHACPAITWIDDSLPDLAVLAARGEQFDLVMSTAVLMHLDDAQRRQALPNIAARIAPGGLLIMTLRHGPVPPGRRMFEIDAEAIIEPARKLGMSLVFNQDGASRGAENRAAGVTWTTLAFRSPRDEARNAG</sequence>
<comment type="caution">
    <text evidence="2">The sequence shown here is derived from an EMBL/GenBank/DDBJ whole genome shotgun (WGS) entry which is preliminary data.</text>
</comment>
<dbReference type="SUPFAM" id="SSF53335">
    <property type="entry name" value="S-adenosyl-L-methionine-dependent methyltransferases"/>
    <property type="match status" value="1"/>
</dbReference>
<evidence type="ECO:0000313" key="2">
    <source>
        <dbReference type="EMBL" id="MBR1137500.1"/>
    </source>
</evidence>
<dbReference type="CDD" id="cd02440">
    <property type="entry name" value="AdoMet_MTases"/>
    <property type="match status" value="1"/>
</dbReference>
<dbReference type="Proteomes" id="UP001314635">
    <property type="component" value="Unassembled WGS sequence"/>
</dbReference>
<keyword evidence="2" id="KW-0489">Methyltransferase</keyword>
<accession>A0ABS5G8L8</accession>
<protein>
    <submittedName>
        <fullName evidence="2">Class I SAM-dependent methyltransferase</fullName>
    </submittedName>
</protein>
<dbReference type="RefSeq" id="WP_012045397.1">
    <property type="nucleotide sequence ID" value="NZ_JABFDP010000019.1"/>
</dbReference>
<organism evidence="2 3">
    <name type="scientific">Bradyrhizobium denitrificans</name>
    <dbReference type="NCBI Taxonomy" id="2734912"/>
    <lineage>
        <taxon>Bacteria</taxon>
        <taxon>Pseudomonadati</taxon>
        <taxon>Pseudomonadota</taxon>
        <taxon>Alphaproteobacteria</taxon>
        <taxon>Hyphomicrobiales</taxon>
        <taxon>Nitrobacteraceae</taxon>
        <taxon>Bradyrhizobium</taxon>
    </lineage>
</organism>
<proteinExistence type="predicted"/>
<dbReference type="GO" id="GO:0008168">
    <property type="term" value="F:methyltransferase activity"/>
    <property type="evidence" value="ECO:0007669"/>
    <property type="project" value="UniProtKB-KW"/>
</dbReference>
<reference evidence="3" key="1">
    <citation type="journal article" date="2021" name="ISME J.">
        <title>Evolutionary origin and ecological implication of a unique nif island in free-living Bradyrhizobium lineages.</title>
        <authorList>
            <person name="Tao J."/>
        </authorList>
    </citation>
    <scope>NUCLEOTIDE SEQUENCE [LARGE SCALE GENOMIC DNA]</scope>
    <source>
        <strain evidence="3">SZCCT0094</strain>
    </source>
</reference>
<dbReference type="GO" id="GO:0032259">
    <property type="term" value="P:methylation"/>
    <property type="evidence" value="ECO:0007669"/>
    <property type="project" value="UniProtKB-KW"/>
</dbReference>
<evidence type="ECO:0000313" key="3">
    <source>
        <dbReference type="Proteomes" id="UP001314635"/>
    </source>
</evidence>